<dbReference type="AlphaFoldDB" id="A0A2J6SR98"/>
<dbReference type="GeneID" id="36589564"/>
<evidence type="ECO:0000313" key="2">
    <source>
        <dbReference type="Proteomes" id="UP000235371"/>
    </source>
</evidence>
<name>A0A2J6SR98_9HELO</name>
<evidence type="ECO:0000313" key="1">
    <source>
        <dbReference type="EMBL" id="PMD53305.1"/>
    </source>
</evidence>
<sequence length="158" mass="18064">MTQQRRKVDRKWPSVEQVRFIHSAVSSYKPLNHPGGNGTMGSGAMEGPMILRKFTAACIAASNPFTRYSEGSDELKEWTKLFGECQGLWLDVLKEGGKWAESKPWEECWRKEWVVEERGLEERWEEMRVHGESRRERGGIERSAEAGCTKGFLAVSEV</sequence>
<organism evidence="1 2">
    <name type="scientific">Hyaloscypha bicolor E</name>
    <dbReference type="NCBI Taxonomy" id="1095630"/>
    <lineage>
        <taxon>Eukaryota</taxon>
        <taxon>Fungi</taxon>
        <taxon>Dikarya</taxon>
        <taxon>Ascomycota</taxon>
        <taxon>Pezizomycotina</taxon>
        <taxon>Leotiomycetes</taxon>
        <taxon>Helotiales</taxon>
        <taxon>Hyaloscyphaceae</taxon>
        <taxon>Hyaloscypha</taxon>
        <taxon>Hyaloscypha bicolor</taxon>
    </lineage>
</organism>
<protein>
    <submittedName>
        <fullName evidence="1">Uncharacterized protein</fullName>
    </submittedName>
</protein>
<dbReference type="RefSeq" id="XP_024730209.1">
    <property type="nucleotide sequence ID" value="XM_024881487.1"/>
</dbReference>
<dbReference type="OrthoDB" id="3565299at2759"/>
<accession>A0A2J6SR98</accession>
<gene>
    <name evidence="1" type="ORF">K444DRAFT_619275</name>
</gene>
<dbReference type="Proteomes" id="UP000235371">
    <property type="component" value="Unassembled WGS sequence"/>
</dbReference>
<reference evidence="1 2" key="1">
    <citation type="submission" date="2016-04" db="EMBL/GenBank/DDBJ databases">
        <title>A degradative enzymes factory behind the ericoid mycorrhizal symbiosis.</title>
        <authorList>
            <consortium name="DOE Joint Genome Institute"/>
            <person name="Martino E."/>
            <person name="Morin E."/>
            <person name="Grelet G."/>
            <person name="Kuo A."/>
            <person name="Kohler A."/>
            <person name="Daghino S."/>
            <person name="Barry K."/>
            <person name="Choi C."/>
            <person name="Cichocki N."/>
            <person name="Clum A."/>
            <person name="Copeland A."/>
            <person name="Hainaut M."/>
            <person name="Haridas S."/>
            <person name="Labutti K."/>
            <person name="Lindquist E."/>
            <person name="Lipzen A."/>
            <person name="Khouja H.-R."/>
            <person name="Murat C."/>
            <person name="Ohm R."/>
            <person name="Olson A."/>
            <person name="Spatafora J."/>
            <person name="Veneault-Fourrey C."/>
            <person name="Henrissat B."/>
            <person name="Grigoriev I."/>
            <person name="Martin F."/>
            <person name="Perotto S."/>
        </authorList>
    </citation>
    <scope>NUCLEOTIDE SEQUENCE [LARGE SCALE GENOMIC DNA]</scope>
    <source>
        <strain evidence="1 2">E</strain>
    </source>
</reference>
<dbReference type="InParanoid" id="A0A2J6SR98"/>
<dbReference type="EMBL" id="KZ613887">
    <property type="protein sequence ID" value="PMD53305.1"/>
    <property type="molecule type" value="Genomic_DNA"/>
</dbReference>
<proteinExistence type="predicted"/>
<keyword evidence="2" id="KW-1185">Reference proteome</keyword>